<protein>
    <submittedName>
        <fullName evidence="1">Uncharacterized protein</fullName>
    </submittedName>
</protein>
<keyword evidence="2" id="KW-1185">Reference proteome</keyword>
<gene>
    <name evidence="1" type="ORF">LITE_LOCUS16240</name>
</gene>
<accession>A0AAV0JWG0</accession>
<proteinExistence type="predicted"/>
<organism evidence="1 2">
    <name type="scientific">Linum tenue</name>
    <dbReference type="NCBI Taxonomy" id="586396"/>
    <lineage>
        <taxon>Eukaryota</taxon>
        <taxon>Viridiplantae</taxon>
        <taxon>Streptophyta</taxon>
        <taxon>Embryophyta</taxon>
        <taxon>Tracheophyta</taxon>
        <taxon>Spermatophyta</taxon>
        <taxon>Magnoliopsida</taxon>
        <taxon>eudicotyledons</taxon>
        <taxon>Gunneridae</taxon>
        <taxon>Pentapetalae</taxon>
        <taxon>rosids</taxon>
        <taxon>fabids</taxon>
        <taxon>Malpighiales</taxon>
        <taxon>Linaceae</taxon>
        <taxon>Linum</taxon>
    </lineage>
</organism>
<dbReference type="Proteomes" id="UP001154282">
    <property type="component" value="Unassembled WGS sequence"/>
</dbReference>
<comment type="caution">
    <text evidence="1">The sequence shown here is derived from an EMBL/GenBank/DDBJ whole genome shotgun (WGS) entry which is preliminary data.</text>
</comment>
<name>A0AAV0JWG0_9ROSI</name>
<reference evidence="1" key="1">
    <citation type="submission" date="2022-08" db="EMBL/GenBank/DDBJ databases">
        <authorList>
            <person name="Gutierrez-Valencia J."/>
        </authorList>
    </citation>
    <scope>NUCLEOTIDE SEQUENCE</scope>
</reference>
<evidence type="ECO:0000313" key="1">
    <source>
        <dbReference type="EMBL" id="CAI0414305.1"/>
    </source>
</evidence>
<evidence type="ECO:0000313" key="2">
    <source>
        <dbReference type="Proteomes" id="UP001154282"/>
    </source>
</evidence>
<dbReference type="AlphaFoldDB" id="A0AAV0JWG0"/>
<sequence length="104" mass="11296">MIADTGTIFQLRSQGEGFNQNLRILDSPLLHIFSRYGGSRSVESSSSHSQQVPTVCFSGYSWVELLRGSVGGSATPSMSTVGIKNRFGLNCGLRMVNMHLHSGF</sequence>
<dbReference type="EMBL" id="CAMGYJ010000005">
    <property type="protein sequence ID" value="CAI0414305.1"/>
    <property type="molecule type" value="Genomic_DNA"/>
</dbReference>